<dbReference type="Pfam" id="PF14244">
    <property type="entry name" value="Retrotran_gag_3"/>
    <property type="match status" value="1"/>
</dbReference>
<feature type="region of interest" description="Disordered" evidence="1">
    <location>
        <begin position="172"/>
        <end position="201"/>
    </location>
</feature>
<sequence>MTEEKGIVSKASDSTIVMPYTLSSADNPGSMISSVMLTGDNYSEWATEMFNALRAKSKISFIDGSISKPREDSSELESWASVNSKLASCKQEGQSIMDYYGRLVNLWDELQRYRQLPVCTCGAAVKIAKYREEERVHQFAMELDESRFGNVICHIVDADPLPDLAQTYAKAVREEQRQTAKKKEQPARQESQQPASVSASVGNEVVEVSGFATRSSSSNFSQGNNRNRECSLLCSRCGRAGHEKHFCWEIIGYPEWWSDQNKGSRPTGRGGRGSILGGAGRGNHFSGRGRGYATVAHSTSPHASTYPSFTPEQWQAISTIASEKSIYSSNKLSGKLFSGKIHEELILDTGASHHMVGHLKLLVDVKSTPDRFSKTLIGVGEERDGVYFVTDVNVVRVNKAEARWDSTLWHHRLGHPAFSVLSKLTTSFGVLNLASSGPCDVCFRAKQGEAILAATYLINRTPTKVLQNRTPYELLYGEKPSYDHIKVFGASCYTHRRDRDKDKFGERIRKCILWAILLTGDPQSTKLYLTNNAVDDDWLVHLAPTPVDRGSNIAVRDQHAVSETIP</sequence>
<feature type="compositionally biased region" description="Basic and acidic residues" evidence="1">
    <location>
        <begin position="172"/>
        <end position="187"/>
    </location>
</feature>
<dbReference type="Pfam" id="PF13976">
    <property type="entry name" value="gag_pre-integrs"/>
    <property type="match status" value="1"/>
</dbReference>
<dbReference type="PANTHER" id="PTHR34222:SF28">
    <property type="entry name" value="CCHC-TYPE DOMAIN-CONTAINING PROTEIN"/>
    <property type="match status" value="1"/>
</dbReference>
<reference evidence="4" key="1">
    <citation type="journal article" date="2014" name="Nat. Commun.">
        <title>The emerging biofuel crop Camelina sativa retains a highly undifferentiated hexaploid genome structure.</title>
        <authorList>
            <person name="Kagale S."/>
            <person name="Koh C."/>
            <person name="Nixon J."/>
            <person name="Bollina V."/>
            <person name="Clarke W.E."/>
            <person name="Tuteja R."/>
            <person name="Spillane C."/>
            <person name="Robinson S.J."/>
            <person name="Links M.G."/>
            <person name="Clarke C."/>
            <person name="Higgins E.E."/>
            <person name="Huebert T."/>
            <person name="Sharpe A.G."/>
            <person name="Parkin I.A."/>
        </authorList>
    </citation>
    <scope>NUCLEOTIDE SEQUENCE [LARGE SCALE GENOMIC DNA]</scope>
    <source>
        <strain evidence="4">cv. DH55</strain>
    </source>
</reference>
<feature type="domain" description="Retrotransposon Copia-like N-terminal" evidence="3">
    <location>
        <begin position="24"/>
        <end position="69"/>
    </location>
</feature>
<evidence type="ECO:0000259" key="2">
    <source>
        <dbReference type="Pfam" id="PF13976"/>
    </source>
</evidence>
<dbReference type="InterPro" id="IPR012337">
    <property type="entry name" value="RNaseH-like_sf"/>
</dbReference>
<dbReference type="Proteomes" id="UP000694864">
    <property type="component" value="Chromosome 19"/>
</dbReference>
<keyword evidence="4" id="KW-1185">Reference proteome</keyword>
<feature type="region of interest" description="Disordered" evidence="1">
    <location>
        <begin position="259"/>
        <end position="291"/>
    </location>
</feature>
<name>A0ABM0XSN1_CAMSA</name>
<evidence type="ECO:0000256" key="1">
    <source>
        <dbReference type="SAM" id="MobiDB-lite"/>
    </source>
</evidence>
<evidence type="ECO:0000259" key="3">
    <source>
        <dbReference type="Pfam" id="PF14244"/>
    </source>
</evidence>
<dbReference type="InterPro" id="IPR025724">
    <property type="entry name" value="GAG-pre-integrase_dom"/>
</dbReference>
<evidence type="ECO:0000313" key="4">
    <source>
        <dbReference type="Proteomes" id="UP000694864"/>
    </source>
</evidence>
<dbReference type="PANTHER" id="PTHR34222">
    <property type="entry name" value="GAG_PRE-INTEGRS DOMAIN-CONTAINING PROTEIN"/>
    <property type="match status" value="1"/>
</dbReference>
<gene>
    <name evidence="5" type="primary">LOC104768224</name>
</gene>
<organism evidence="4 5">
    <name type="scientific">Camelina sativa</name>
    <name type="common">False flax</name>
    <name type="synonym">Myagrum sativum</name>
    <dbReference type="NCBI Taxonomy" id="90675"/>
    <lineage>
        <taxon>Eukaryota</taxon>
        <taxon>Viridiplantae</taxon>
        <taxon>Streptophyta</taxon>
        <taxon>Embryophyta</taxon>
        <taxon>Tracheophyta</taxon>
        <taxon>Spermatophyta</taxon>
        <taxon>Magnoliopsida</taxon>
        <taxon>eudicotyledons</taxon>
        <taxon>Gunneridae</taxon>
        <taxon>Pentapetalae</taxon>
        <taxon>rosids</taxon>
        <taxon>malvids</taxon>
        <taxon>Brassicales</taxon>
        <taxon>Brassicaceae</taxon>
        <taxon>Camelineae</taxon>
        <taxon>Camelina</taxon>
    </lineage>
</organism>
<feature type="compositionally biased region" description="Gly residues" evidence="1">
    <location>
        <begin position="268"/>
        <end position="281"/>
    </location>
</feature>
<accession>A0ABM0XSN1</accession>
<dbReference type="SUPFAM" id="SSF53098">
    <property type="entry name" value="Ribonuclease H-like"/>
    <property type="match status" value="1"/>
</dbReference>
<dbReference type="InterPro" id="IPR029472">
    <property type="entry name" value="Copia-like_N"/>
</dbReference>
<dbReference type="GeneID" id="104768224"/>
<feature type="compositionally biased region" description="Polar residues" evidence="1">
    <location>
        <begin position="188"/>
        <end position="201"/>
    </location>
</feature>
<protein>
    <submittedName>
        <fullName evidence="5">Uncharacterized protein LOC104768224</fullName>
    </submittedName>
</protein>
<dbReference type="RefSeq" id="XP_010490450.1">
    <property type="nucleotide sequence ID" value="XM_010492148.1"/>
</dbReference>
<feature type="domain" description="GAG-pre-integrase" evidence="2">
    <location>
        <begin position="402"/>
        <end position="447"/>
    </location>
</feature>
<reference evidence="5" key="2">
    <citation type="submission" date="2025-08" db="UniProtKB">
        <authorList>
            <consortium name="RefSeq"/>
        </authorList>
    </citation>
    <scope>IDENTIFICATION</scope>
    <source>
        <tissue evidence="5">Leaf</tissue>
    </source>
</reference>
<evidence type="ECO:0000313" key="5">
    <source>
        <dbReference type="RefSeq" id="XP_010490450.1"/>
    </source>
</evidence>
<proteinExistence type="predicted"/>